<evidence type="ECO:0000256" key="1">
    <source>
        <dbReference type="SAM" id="MobiDB-lite"/>
    </source>
</evidence>
<dbReference type="Proteomes" id="UP000800040">
    <property type="component" value="Unassembled WGS sequence"/>
</dbReference>
<evidence type="ECO:0000313" key="2">
    <source>
        <dbReference type="EMBL" id="KAF1828930.1"/>
    </source>
</evidence>
<feature type="compositionally biased region" description="Low complexity" evidence="1">
    <location>
        <begin position="121"/>
        <end position="130"/>
    </location>
</feature>
<accession>A0A6A5JZ70</accession>
<evidence type="ECO:0000313" key="3">
    <source>
        <dbReference type="Proteomes" id="UP000800040"/>
    </source>
</evidence>
<proteinExistence type="predicted"/>
<gene>
    <name evidence="2" type="ORF">BDW02DRAFT_562123</name>
</gene>
<feature type="region of interest" description="Disordered" evidence="1">
    <location>
        <begin position="106"/>
        <end position="143"/>
    </location>
</feature>
<dbReference type="PANTHER" id="PTHR39398">
    <property type="entry name" value="YALI0F14311P"/>
    <property type="match status" value="1"/>
</dbReference>
<dbReference type="OrthoDB" id="2100128at2759"/>
<dbReference type="AlphaFoldDB" id="A0A6A5JZ70"/>
<name>A0A6A5JZ70_9PLEO</name>
<organism evidence="2 3">
    <name type="scientific">Decorospora gaudefroyi</name>
    <dbReference type="NCBI Taxonomy" id="184978"/>
    <lineage>
        <taxon>Eukaryota</taxon>
        <taxon>Fungi</taxon>
        <taxon>Dikarya</taxon>
        <taxon>Ascomycota</taxon>
        <taxon>Pezizomycotina</taxon>
        <taxon>Dothideomycetes</taxon>
        <taxon>Pleosporomycetidae</taxon>
        <taxon>Pleosporales</taxon>
        <taxon>Pleosporineae</taxon>
        <taxon>Pleosporaceae</taxon>
        <taxon>Decorospora</taxon>
    </lineage>
</organism>
<evidence type="ECO:0008006" key="4">
    <source>
        <dbReference type="Google" id="ProtNLM"/>
    </source>
</evidence>
<dbReference type="PANTHER" id="PTHR39398:SF1">
    <property type="entry name" value="CSN8_PSMD8_EIF3K DOMAIN-CONTAINING PROTEIN"/>
    <property type="match status" value="1"/>
</dbReference>
<dbReference type="EMBL" id="ML975481">
    <property type="protein sequence ID" value="KAF1828930.1"/>
    <property type="molecule type" value="Genomic_DNA"/>
</dbReference>
<protein>
    <recommendedName>
        <fullName evidence="4">CSN8/PSMD8/EIF3K domain-containing protein</fullName>
    </recommendedName>
</protein>
<sequence>MKSSDPIRPSSRRAASGAWNRLKPVREDVLETYGLPSKGETRLNDYKTQEIYFNRIIERYMKLCALNREELDLLFASISIPLPTSQANNATATTTTTNKLTNSFSSLSLSKHAPPEHHQRTPLAPTNPNTPTNPPKASPPSTQELTTVLTALRKLREAITSSARTDTFALRAYTFTIHVSILCHDWTSYLPALHTLLQTIHVANPLSASALHEFAGLLILDQACRQGDVALARETKMRYSYRDWRVERVLRCLVADDYYGFWRVRRAVDGYQRAVMSWADGRVKVHALKCLGRAYLSVERGFLEGVTGRGWEELVVEGVGWELSADGERVVIKRVKGKV</sequence>
<reference evidence="2" key="1">
    <citation type="submission" date="2020-01" db="EMBL/GenBank/DDBJ databases">
        <authorList>
            <consortium name="DOE Joint Genome Institute"/>
            <person name="Haridas S."/>
            <person name="Albert R."/>
            <person name="Binder M."/>
            <person name="Bloem J."/>
            <person name="Labutti K."/>
            <person name="Salamov A."/>
            <person name="Andreopoulos B."/>
            <person name="Baker S.E."/>
            <person name="Barry K."/>
            <person name="Bills G."/>
            <person name="Bluhm B.H."/>
            <person name="Cannon C."/>
            <person name="Castanera R."/>
            <person name="Culley D.E."/>
            <person name="Daum C."/>
            <person name="Ezra D."/>
            <person name="Gonzalez J.B."/>
            <person name="Henrissat B."/>
            <person name="Kuo A."/>
            <person name="Liang C."/>
            <person name="Lipzen A."/>
            <person name="Lutzoni F."/>
            <person name="Magnuson J."/>
            <person name="Mondo S."/>
            <person name="Nolan M."/>
            <person name="Ohm R."/>
            <person name="Pangilinan J."/>
            <person name="Park H.-J."/>
            <person name="Ramirez L."/>
            <person name="Alfaro M."/>
            <person name="Sun H."/>
            <person name="Tritt A."/>
            <person name="Yoshinaga Y."/>
            <person name="Zwiers L.-H."/>
            <person name="Turgeon B.G."/>
            <person name="Goodwin S.B."/>
            <person name="Spatafora J.W."/>
            <person name="Crous P.W."/>
            <person name="Grigoriev I.V."/>
        </authorList>
    </citation>
    <scope>NUCLEOTIDE SEQUENCE</scope>
    <source>
        <strain evidence="2">P77</strain>
    </source>
</reference>
<keyword evidence="3" id="KW-1185">Reference proteome</keyword>